<dbReference type="Gene3D" id="3.40.50.1820">
    <property type="entry name" value="alpha/beta hydrolase"/>
    <property type="match status" value="1"/>
</dbReference>
<evidence type="ECO:0000259" key="1">
    <source>
        <dbReference type="Pfam" id="PF02230"/>
    </source>
</evidence>
<organism evidence="2 3">
    <name type="scientific">Patiriisocius marinistellae</name>
    <dbReference type="NCBI Taxonomy" id="2494560"/>
    <lineage>
        <taxon>Bacteria</taxon>
        <taxon>Pseudomonadati</taxon>
        <taxon>Bacteroidota</taxon>
        <taxon>Flavobacteriia</taxon>
        <taxon>Flavobacteriales</taxon>
        <taxon>Flavobacteriaceae</taxon>
        <taxon>Patiriisocius</taxon>
    </lineage>
</organism>
<dbReference type="RefSeq" id="WP_151894507.1">
    <property type="nucleotide sequence ID" value="NZ_BKCF01000004.1"/>
</dbReference>
<proteinExistence type="predicted"/>
<evidence type="ECO:0000313" key="2">
    <source>
        <dbReference type="EMBL" id="GEQ86574.1"/>
    </source>
</evidence>
<keyword evidence="3" id="KW-1185">Reference proteome</keyword>
<protein>
    <recommendedName>
        <fullName evidence="1">Phospholipase/carboxylesterase/thioesterase domain-containing protein</fullName>
    </recommendedName>
</protein>
<feature type="domain" description="Phospholipase/carboxylesterase/thioesterase" evidence="1">
    <location>
        <begin position="22"/>
        <end position="211"/>
    </location>
</feature>
<reference evidence="2 3" key="1">
    <citation type="submission" date="2019-08" db="EMBL/GenBank/DDBJ databases">
        <title>Ulvibacter marinistellae sp. nov., isolated from a starfish, Patiria pectinifera.</title>
        <authorList>
            <person name="Kawano K."/>
            <person name="Ushijima N."/>
            <person name="Kihara M."/>
            <person name="Itoh H."/>
        </authorList>
    </citation>
    <scope>NUCLEOTIDE SEQUENCE [LARGE SCALE GENOMIC DNA]</scope>
    <source>
        <strain evidence="2 3">KK4</strain>
    </source>
</reference>
<dbReference type="OrthoDB" id="595091at2"/>
<comment type="caution">
    <text evidence="2">The sequence shown here is derived from an EMBL/GenBank/DDBJ whole genome shotgun (WGS) entry which is preliminary data.</text>
</comment>
<dbReference type="SUPFAM" id="SSF53474">
    <property type="entry name" value="alpha/beta-Hydrolases"/>
    <property type="match status" value="1"/>
</dbReference>
<accession>A0A5J4FZF7</accession>
<dbReference type="InterPro" id="IPR029058">
    <property type="entry name" value="AB_hydrolase_fold"/>
</dbReference>
<dbReference type="Proteomes" id="UP000326994">
    <property type="component" value="Unassembled WGS sequence"/>
</dbReference>
<gene>
    <name evidence="2" type="ORF">ULMS_20820</name>
</gene>
<dbReference type="InterPro" id="IPR003140">
    <property type="entry name" value="PLipase/COase/thioEstase"/>
</dbReference>
<name>A0A5J4FZF7_9FLAO</name>
<dbReference type="Pfam" id="PF02230">
    <property type="entry name" value="Abhydrolase_2"/>
    <property type="match status" value="1"/>
</dbReference>
<dbReference type="EMBL" id="BKCF01000004">
    <property type="protein sequence ID" value="GEQ86574.1"/>
    <property type="molecule type" value="Genomic_DNA"/>
</dbReference>
<dbReference type="GO" id="GO:0016787">
    <property type="term" value="F:hydrolase activity"/>
    <property type="evidence" value="ECO:0007669"/>
    <property type="project" value="InterPro"/>
</dbReference>
<dbReference type="AlphaFoldDB" id="A0A5J4FZF7"/>
<evidence type="ECO:0000313" key="3">
    <source>
        <dbReference type="Proteomes" id="UP000326994"/>
    </source>
</evidence>
<sequence length="215" mass="24598">MAIEKSVNYTSKNTFETLNKLTPKTKNVWFVFHGLGYLSRYFLKSFETLNNEENYIIAPQAPSKFYLGSKFKHVGACWLTKENTAVEKENVLRYIDAVYEAEISETPINFIVLGYSQGVSIATRWLASRKIQCKQLILHSGAIPVELTPDDFEFLSPTTMVTYLYGDADEYITEAKKTEENLKGDKLFGNRLETQVFKGIHEVHVASLEKFAKKK</sequence>